<evidence type="ECO:0000313" key="3">
    <source>
        <dbReference type="Proteomes" id="UP000823388"/>
    </source>
</evidence>
<accession>A0A8T0XQA6</accession>
<dbReference type="AlphaFoldDB" id="A0A8T0XQA6"/>
<evidence type="ECO:0000313" key="2">
    <source>
        <dbReference type="EMBL" id="KAG2660296.1"/>
    </source>
</evidence>
<dbReference type="EMBL" id="CM029037">
    <property type="protein sequence ID" value="KAG2660296.1"/>
    <property type="molecule type" value="Genomic_DNA"/>
</dbReference>
<keyword evidence="3" id="KW-1185">Reference proteome</keyword>
<gene>
    <name evidence="2" type="ORF">PVAP13_1KG419600</name>
</gene>
<name>A0A8T0XQA6_PANVG</name>
<dbReference type="Proteomes" id="UP000823388">
    <property type="component" value="Chromosome 1K"/>
</dbReference>
<feature type="region of interest" description="Disordered" evidence="1">
    <location>
        <begin position="1"/>
        <end position="24"/>
    </location>
</feature>
<proteinExistence type="predicted"/>
<reference evidence="2" key="1">
    <citation type="submission" date="2020-05" db="EMBL/GenBank/DDBJ databases">
        <title>WGS assembly of Panicum virgatum.</title>
        <authorList>
            <person name="Lovell J.T."/>
            <person name="Jenkins J."/>
            <person name="Shu S."/>
            <person name="Juenger T.E."/>
            <person name="Schmutz J."/>
        </authorList>
    </citation>
    <scope>NUCLEOTIDE SEQUENCE</scope>
    <source>
        <strain evidence="2">AP13</strain>
    </source>
</reference>
<evidence type="ECO:0000256" key="1">
    <source>
        <dbReference type="SAM" id="MobiDB-lite"/>
    </source>
</evidence>
<feature type="region of interest" description="Disordered" evidence="1">
    <location>
        <begin position="129"/>
        <end position="148"/>
    </location>
</feature>
<organism evidence="2 3">
    <name type="scientific">Panicum virgatum</name>
    <name type="common">Blackwell switchgrass</name>
    <dbReference type="NCBI Taxonomy" id="38727"/>
    <lineage>
        <taxon>Eukaryota</taxon>
        <taxon>Viridiplantae</taxon>
        <taxon>Streptophyta</taxon>
        <taxon>Embryophyta</taxon>
        <taxon>Tracheophyta</taxon>
        <taxon>Spermatophyta</taxon>
        <taxon>Magnoliopsida</taxon>
        <taxon>Liliopsida</taxon>
        <taxon>Poales</taxon>
        <taxon>Poaceae</taxon>
        <taxon>PACMAD clade</taxon>
        <taxon>Panicoideae</taxon>
        <taxon>Panicodae</taxon>
        <taxon>Paniceae</taxon>
        <taxon>Panicinae</taxon>
        <taxon>Panicum</taxon>
        <taxon>Panicum sect. Hiantes</taxon>
    </lineage>
</organism>
<feature type="region of interest" description="Disordered" evidence="1">
    <location>
        <begin position="39"/>
        <end position="103"/>
    </location>
</feature>
<sequence length="148" mass="15599">MPPKDDSSAVGSGDAGNKAATGRGMVKAASWSDFAFCATNPAGKPAAGSSVESAARVEVKPKPAAGSSIEPAAREEGKPKPEAASSIEPAAEEGTKPKPSVVAVKAERVPDEYIQMLLKRPRRKLTPLPERFYKNHPKLRESDLVTYA</sequence>
<protein>
    <submittedName>
        <fullName evidence="2">Uncharacterized protein</fullName>
    </submittedName>
</protein>
<feature type="compositionally biased region" description="Basic and acidic residues" evidence="1">
    <location>
        <begin position="138"/>
        <end position="148"/>
    </location>
</feature>
<feature type="compositionally biased region" description="Basic and acidic residues" evidence="1">
    <location>
        <begin position="72"/>
        <end position="81"/>
    </location>
</feature>
<comment type="caution">
    <text evidence="2">The sequence shown here is derived from an EMBL/GenBank/DDBJ whole genome shotgun (WGS) entry which is preliminary data.</text>
</comment>